<feature type="region of interest" description="Disordered" evidence="1">
    <location>
        <begin position="140"/>
        <end position="160"/>
    </location>
</feature>
<comment type="caution">
    <text evidence="3">The sequence shown here is derived from an EMBL/GenBank/DDBJ whole genome shotgun (WGS) entry which is preliminary data.</text>
</comment>
<dbReference type="EMBL" id="BSUO01000001">
    <property type="protein sequence ID" value="GMA41191.1"/>
    <property type="molecule type" value="Genomic_DNA"/>
</dbReference>
<keyword evidence="4" id="KW-1185">Reference proteome</keyword>
<feature type="transmembrane region" description="Helical" evidence="2">
    <location>
        <begin position="6"/>
        <end position="26"/>
    </location>
</feature>
<keyword evidence="2" id="KW-0472">Membrane</keyword>
<protein>
    <submittedName>
        <fullName evidence="3">Uncharacterized protein</fullName>
    </submittedName>
</protein>
<evidence type="ECO:0000256" key="1">
    <source>
        <dbReference type="SAM" id="MobiDB-lite"/>
    </source>
</evidence>
<sequence length="160" mass="16921">MSTPHPALPLLGGAIIAFGLAGFVALSPQPTPRLIATPIESHDHGPYHPPFNTEYRTSVAVCVDRPGRVRIEYADVAEGAPVLREFGAESSDVVEVAAQCPDSSHGEDTHSVPSTLRLVLAGESPKGAGATTVRLRYTVEGQEGEHETSVALPSVRHRPT</sequence>
<name>A0ABQ6IVV1_9MICO</name>
<evidence type="ECO:0000256" key="2">
    <source>
        <dbReference type="SAM" id="Phobius"/>
    </source>
</evidence>
<evidence type="ECO:0000313" key="4">
    <source>
        <dbReference type="Proteomes" id="UP001157126"/>
    </source>
</evidence>
<evidence type="ECO:0000313" key="3">
    <source>
        <dbReference type="EMBL" id="GMA41191.1"/>
    </source>
</evidence>
<gene>
    <name evidence="3" type="ORF">GCM10025883_32360</name>
</gene>
<accession>A0ABQ6IVV1</accession>
<organism evidence="3 4">
    <name type="scientific">Mobilicoccus caccae</name>
    <dbReference type="NCBI Taxonomy" id="1859295"/>
    <lineage>
        <taxon>Bacteria</taxon>
        <taxon>Bacillati</taxon>
        <taxon>Actinomycetota</taxon>
        <taxon>Actinomycetes</taxon>
        <taxon>Micrococcales</taxon>
        <taxon>Dermatophilaceae</taxon>
        <taxon>Mobilicoccus</taxon>
    </lineage>
</organism>
<dbReference type="RefSeq" id="WP_284304764.1">
    <property type="nucleotide sequence ID" value="NZ_BSUO01000001.1"/>
</dbReference>
<keyword evidence="2" id="KW-0812">Transmembrane</keyword>
<reference evidence="4" key="1">
    <citation type="journal article" date="2019" name="Int. J. Syst. Evol. Microbiol.">
        <title>The Global Catalogue of Microorganisms (GCM) 10K type strain sequencing project: providing services to taxonomists for standard genome sequencing and annotation.</title>
        <authorList>
            <consortium name="The Broad Institute Genomics Platform"/>
            <consortium name="The Broad Institute Genome Sequencing Center for Infectious Disease"/>
            <person name="Wu L."/>
            <person name="Ma J."/>
        </authorList>
    </citation>
    <scope>NUCLEOTIDE SEQUENCE [LARGE SCALE GENOMIC DNA]</scope>
    <source>
        <strain evidence="4">NBRC 113072</strain>
    </source>
</reference>
<proteinExistence type="predicted"/>
<keyword evidence="2" id="KW-1133">Transmembrane helix</keyword>
<dbReference type="Proteomes" id="UP001157126">
    <property type="component" value="Unassembled WGS sequence"/>
</dbReference>